<evidence type="ECO:0000256" key="10">
    <source>
        <dbReference type="ARBA" id="ARBA00023180"/>
    </source>
</evidence>
<dbReference type="PANTHER" id="PTHR27002">
    <property type="entry name" value="RECEPTOR-LIKE SERINE/THREONINE-PROTEIN KINASE SD1-8"/>
    <property type="match status" value="1"/>
</dbReference>
<protein>
    <recommendedName>
        <fullName evidence="11">Receptor-like serine/threonine-protein kinase</fullName>
        <ecNumber evidence="11">2.7.11.1</ecNumber>
    </recommendedName>
</protein>
<dbReference type="SMART" id="SM00220">
    <property type="entry name" value="S_TKc"/>
    <property type="match status" value="1"/>
</dbReference>
<evidence type="ECO:0000259" key="15">
    <source>
        <dbReference type="PROSITE" id="PS50927"/>
    </source>
</evidence>
<feature type="transmembrane region" description="Helical" evidence="12">
    <location>
        <begin position="394"/>
        <end position="416"/>
    </location>
</feature>
<keyword evidence="6 11" id="KW-0547">Nucleotide-binding</keyword>
<comment type="catalytic activity">
    <reaction evidence="11">
        <text>L-threonyl-[protein] + ATP = O-phospho-L-threonyl-[protein] + ADP + H(+)</text>
        <dbReference type="Rhea" id="RHEA:46608"/>
        <dbReference type="Rhea" id="RHEA-COMP:11060"/>
        <dbReference type="Rhea" id="RHEA-COMP:11605"/>
        <dbReference type="ChEBI" id="CHEBI:15378"/>
        <dbReference type="ChEBI" id="CHEBI:30013"/>
        <dbReference type="ChEBI" id="CHEBI:30616"/>
        <dbReference type="ChEBI" id="CHEBI:61977"/>
        <dbReference type="ChEBI" id="CHEBI:456216"/>
        <dbReference type="EC" id="2.7.11.1"/>
    </reaction>
</comment>
<dbReference type="InterPro" id="IPR003609">
    <property type="entry name" value="Pan_app"/>
</dbReference>
<evidence type="ECO:0000256" key="1">
    <source>
        <dbReference type="ARBA" id="ARBA00004251"/>
    </source>
</evidence>
<comment type="catalytic activity">
    <reaction evidence="11">
        <text>L-seryl-[protein] + ATP = O-phospho-L-seryl-[protein] + ADP + H(+)</text>
        <dbReference type="Rhea" id="RHEA:17989"/>
        <dbReference type="Rhea" id="RHEA-COMP:9863"/>
        <dbReference type="Rhea" id="RHEA-COMP:11604"/>
        <dbReference type="ChEBI" id="CHEBI:15378"/>
        <dbReference type="ChEBI" id="CHEBI:29999"/>
        <dbReference type="ChEBI" id="CHEBI:30616"/>
        <dbReference type="ChEBI" id="CHEBI:83421"/>
        <dbReference type="ChEBI" id="CHEBI:456216"/>
        <dbReference type="EC" id="2.7.11.1"/>
    </reaction>
</comment>
<dbReference type="SUPFAM" id="SSF56112">
    <property type="entry name" value="Protein kinase-like (PK-like)"/>
    <property type="match status" value="1"/>
</dbReference>
<evidence type="ECO:0000256" key="11">
    <source>
        <dbReference type="PIRNR" id="PIRNR000641"/>
    </source>
</evidence>
<feature type="domain" description="Apple" evidence="16">
    <location>
        <begin position="299"/>
        <end position="380"/>
    </location>
</feature>
<evidence type="ECO:0000256" key="2">
    <source>
        <dbReference type="ARBA" id="ARBA00022475"/>
    </source>
</evidence>
<evidence type="ECO:0000256" key="7">
    <source>
        <dbReference type="ARBA" id="ARBA00022777"/>
    </source>
</evidence>
<keyword evidence="7 11" id="KW-0418">Kinase</keyword>
<evidence type="ECO:0000256" key="5">
    <source>
        <dbReference type="ARBA" id="ARBA00022729"/>
    </source>
</evidence>
<dbReference type="SMART" id="SM00108">
    <property type="entry name" value="B_lectin"/>
    <property type="match status" value="1"/>
</dbReference>
<evidence type="ECO:0000259" key="14">
    <source>
        <dbReference type="PROSITE" id="PS50011"/>
    </source>
</evidence>
<keyword evidence="10" id="KW-0325">Glycoprotein</keyword>
<comment type="similarity">
    <text evidence="11">Belongs to the protein kinase superfamily. Ser/Thr protein kinase family.</text>
</comment>
<dbReference type="InterPro" id="IPR001480">
    <property type="entry name" value="Bulb-type_lectin_dom"/>
</dbReference>
<dbReference type="InterPro" id="IPR024171">
    <property type="entry name" value="SRK-like_kinase"/>
</dbReference>
<evidence type="ECO:0000256" key="13">
    <source>
        <dbReference type="SAM" id="SignalP"/>
    </source>
</evidence>
<feature type="domain" description="Bulb-type lectin" evidence="15">
    <location>
        <begin position="22"/>
        <end position="145"/>
    </location>
</feature>
<dbReference type="Gene3D" id="1.10.510.10">
    <property type="entry name" value="Transferase(Phosphotransferase) domain 1"/>
    <property type="match status" value="1"/>
</dbReference>
<reference evidence="17" key="2">
    <citation type="submission" date="2022-01" db="EMBL/GenBank/DDBJ databases">
        <authorList>
            <person name="Yamashiro T."/>
            <person name="Shiraishi A."/>
            <person name="Satake H."/>
            <person name="Nakayama K."/>
        </authorList>
    </citation>
    <scope>NUCLEOTIDE SEQUENCE</scope>
</reference>
<evidence type="ECO:0000313" key="17">
    <source>
        <dbReference type="EMBL" id="GJT84604.1"/>
    </source>
</evidence>
<organism evidence="17 18">
    <name type="scientific">Tanacetum coccineum</name>
    <dbReference type="NCBI Taxonomy" id="301880"/>
    <lineage>
        <taxon>Eukaryota</taxon>
        <taxon>Viridiplantae</taxon>
        <taxon>Streptophyta</taxon>
        <taxon>Embryophyta</taxon>
        <taxon>Tracheophyta</taxon>
        <taxon>Spermatophyta</taxon>
        <taxon>Magnoliopsida</taxon>
        <taxon>eudicotyledons</taxon>
        <taxon>Gunneridae</taxon>
        <taxon>Pentapetalae</taxon>
        <taxon>asterids</taxon>
        <taxon>campanulids</taxon>
        <taxon>Asterales</taxon>
        <taxon>Asteraceae</taxon>
        <taxon>Asteroideae</taxon>
        <taxon>Anthemideae</taxon>
        <taxon>Anthemidinae</taxon>
        <taxon>Tanacetum</taxon>
    </lineage>
</organism>
<keyword evidence="12" id="KW-0812">Transmembrane</keyword>
<dbReference type="Pfam" id="PF08276">
    <property type="entry name" value="PAN_2"/>
    <property type="match status" value="1"/>
</dbReference>
<dbReference type="PANTHER" id="PTHR27002:SF548">
    <property type="entry name" value="RECEPTOR-LIKE SERINE_THREONINE-PROTEIN KINASE"/>
    <property type="match status" value="1"/>
</dbReference>
<evidence type="ECO:0000259" key="16">
    <source>
        <dbReference type="PROSITE" id="PS50948"/>
    </source>
</evidence>
<dbReference type="Proteomes" id="UP001151760">
    <property type="component" value="Unassembled WGS sequence"/>
</dbReference>
<sequence length="825" mass="92926">MITLIILTILCTNLFTNPAKGVSTITLGDQLNSSSQLVSPGNNFTLGFFPIPATNYTYLGIWYTNDDQLRRVWVANPSIPIISSSSVLMINPNTSKLIISSGGTTLVNISDNQSGPDSNLIASLEDTGNFQLRNETDNSIIWQSFDHPTNVLLPGMKLGADLRTGQTWNLTSWFTDDSPDSGAFTLSWETNGESSQRLTIRRRGNPYWTSGDYLNNQTFEYMIGLNNPFSRYWYNLSYVYTNDERYFSYRGFNGVMPIWTLTPDGRILDGDSSSVWSPEFCYGYETDTGCVASSNLPRCRSDDDMFRQLNGDFSPAMTSNSFDSNASLILSDCMVRCWNDCGCLGYTSSSNGTGCMTWTGTKSVNNFTINVQGTALSKYVLISPTTSKGKAKNWIWAPIVIGVFIIIFCPGLLWYLKKRKLRQEEERQNRDDEYFLELMASESFEGASNIERNGRKGSDIMVFSFATIVAATNDFASENKLGEGGFGPVYKGKLSDEREIAIKRLSKSSGQGLVEFKNELILIAKLQHTNLVRVLGCCIHGEEKMLIYEYMPNKSLDFFLFDETRKALLDWPKRWKIIEGIAQGLLYLHKYSRMRVIHRDLKASNVLLDENMNPKISDFGMARIFKQNETEAMTNRVVGTYGYMSPEYAMEGTFSEKSDVFSFGVLVLEILSGRRNTSFTLLDRTLNLIGYAWELWQQGDALQLEDPTLGDTCELQGLILLLLITMNSLFGLEFGAAHHNLAPLVSSSRMVISISFDCSIQMDDGRIWGRPVATLNVLEMGHAHRGLLWHWVKWSVNGNYTRLPPATIVEFGLNQDRDFYDVRSC</sequence>
<evidence type="ECO:0000313" key="18">
    <source>
        <dbReference type="Proteomes" id="UP001151760"/>
    </source>
</evidence>
<keyword evidence="9" id="KW-1015">Disulfide bond</keyword>
<gene>
    <name evidence="17" type="ORF">Tco_1066321</name>
</gene>
<dbReference type="Gene3D" id="2.90.10.10">
    <property type="entry name" value="Bulb-type lectin domain"/>
    <property type="match status" value="1"/>
</dbReference>
<dbReference type="PROSITE" id="PS50011">
    <property type="entry name" value="PROTEIN_KINASE_DOM"/>
    <property type="match status" value="1"/>
</dbReference>
<dbReference type="EMBL" id="BQNB010019373">
    <property type="protein sequence ID" value="GJT84604.1"/>
    <property type="molecule type" value="Genomic_DNA"/>
</dbReference>
<accession>A0ABQ5HAJ6</accession>
<dbReference type="Pfam" id="PF07714">
    <property type="entry name" value="PK_Tyr_Ser-Thr"/>
    <property type="match status" value="1"/>
</dbReference>
<keyword evidence="3 11" id="KW-0723">Serine/threonine-protein kinase</keyword>
<evidence type="ECO:0000256" key="8">
    <source>
        <dbReference type="ARBA" id="ARBA00022840"/>
    </source>
</evidence>
<dbReference type="Pfam" id="PF01453">
    <property type="entry name" value="B_lectin"/>
    <property type="match status" value="1"/>
</dbReference>
<comment type="subcellular location">
    <subcellularLocation>
        <location evidence="1">Cell membrane</location>
        <topology evidence="1">Single-pass type I membrane protein</topology>
    </subcellularLocation>
</comment>
<evidence type="ECO:0000256" key="12">
    <source>
        <dbReference type="SAM" id="Phobius"/>
    </source>
</evidence>
<keyword evidence="12" id="KW-0472">Membrane</keyword>
<dbReference type="EC" id="2.7.11.1" evidence="11"/>
<dbReference type="InterPro" id="IPR008271">
    <property type="entry name" value="Ser/Thr_kinase_AS"/>
</dbReference>
<dbReference type="SUPFAM" id="SSF51110">
    <property type="entry name" value="alpha-D-mannose-specific plant lectins"/>
    <property type="match status" value="1"/>
</dbReference>
<dbReference type="InterPro" id="IPR011009">
    <property type="entry name" value="Kinase-like_dom_sf"/>
</dbReference>
<reference evidence="17" key="1">
    <citation type="journal article" date="2022" name="Int. J. Mol. Sci.">
        <title>Draft Genome of Tanacetum Coccineum: Genomic Comparison of Closely Related Tanacetum-Family Plants.</title>
        <authorList>
            <person name="Yamashiro T."/>
            <person name="Shiraishi A."/>
            <person name="Nakayama K."/>
            <person name="Satake H."/>
        </authorList>
    </citation>
    <scope>NUCLEOTIDE SEQUENCE</scope>
</reference>
<feature type="chain" id="PRO_5047206139" description="Receptor-like serine/threonine-protein kinase" evidence="13">
    <location>
        <begin position="22"/>
        <end position="825"/>
    </location>
</feature>
<keyword evidence="2" id="KW-1003">Cell membrane</keyword>
<dbReference type="PROSITE" id="PS00108">
    <property type="entry name" value="PROTEIN_KINASE_ST"/>
    <property type="match status" value="1"/>
</dbReference>
<feature type="domain" description="Protein kinase" evidence="14">
    <location>
        <begin position="475"/>
        <end position="741"/>
    </location>
</feature>
<dbReference type="PROSITE" id="PS50948">
    <property type="entry name" value="PAN"/>
    <property type="match status" value="1"/>
</dbReference>
<evidence type="ECO:0000256" key="6">
    <source>
        <dbReference type="ARBA" id="ARBA00022741"/>
    </source>
</evidence>
<proteinExistence type="inferred from homology"/>
<keyword evidence="8 11" id="KW-0067">ATP-binding</keyword>
<keyword evidence="12" id="KW-1133">Transmembrane helix</keyword>
<dbReference type="Gene3D" id="3.30.200.20">
    <property type="entry name" value="Phosphorylase Kinase, domain 1"/>
    <property type="match status" value="1"/>
</dbReference>
<evidence type="ECO:0000256" key="9">
    <source>
        <dbReference type="ARBA" id="ARBA00023157"/>
    </source>
</evidence>
<evidence type="ECO:0000256" key="4">
    <source>
        <dbReference type="ARBA" id="ARBA00022679"/>
    </source>
</evidence>
<name>A0ABQ5HAJ6_9ASTR</name>
<keyword evidence="5 13" id="KW-0732">Signal</keyword>
<feature type="signal peptide" evidence="13">
    <location>
        <begin position="1"/>
        <end position="21"/>
    </location>
</feature>
<keyword evidence="4 11" id="KW-0808">Transferase</keyword>
<dbReference type="InterPro" id="IPR001245">
    <property type="entry name" value="Ser-Thr/Tyr_kinase_cat_dom"/>
</dbReference>
<dbReference type="PROSITE" id="PS50927">
    <property type="entry name" value="BULB_LECTIN"/>
    <property type="match status" value="1"/>
</dbReference>
<keyword evidence="18" id="KW-1185">Reference proteome</keyword>
<dbReference type="InterPro" id="IPR000719">
    <property type="entry name" value="Prot_kinase_dom"/>
</dbReference>
<dbReference type="InterPro" id="IPR036426">
    <property type="entry name" value="Bulb-type_lectin_dom_sf"/>
</dbReference>
<dbReference type="PIRSF" id="PIRSF000641">
    <property type="entry name" value="SRK"/>
    <property type="match status" value="1"/>
</dbReference>
<evidence type="ECO:0000256" key="3">
    <source>
        <dbReference type="ARBA" id="ARBA00022527"/>
    </source>
</evidence>
<comment type="caution">
    <text evidence="17">The sequence shown here is derived from an EMBL/GenBank/DDBJ whole genome shotgun (WGS) entry which is preliminary data.</text>
</comment>